<dbReference type="AlphaFoldDB" id="D5C556"/>
<name>D5C556_NITHN</name>
<dbReference type="eggNOG" id="COG3385">
    <property type="taxonomic scope" value="Bacteria"/>
</dbReference>
<dbReference type="KEGG" id="nhl:Nhal_2182"/>
<reference evidence="2" key="1">
    <citation type="submission" date="2010-04" db="EMBL/GenBank/DDBJ databases">
        <title>Complete genome sequence of Nitrosococcus halophilus Nc4, a salt-adapted, aerobic obligate ammonia-oxidizing sulfur purple bacterium.</title>
        <authorList>
            <consortium name="US DOE Joint Genome Institute"/>
            <person name="Campbell M.A."/>
            <person name="Malfatti S.A."/>
            <person name="Chain P.S.G."/>
            <person name="Heidelberg J.F."/>
            <person name="Ward B.B."/>
            <person name="Klotz M.G."/>
        </authorList>
    </citation>
    <scope>NUCLEOTIDE SEQUENCE [LARGE SCALE GENOMIC DNA]</scope>
    <source>
        <strain evidence="2">Nc4</strain>
    </source>
</reference>
<evidence type="ECO:0000313" key="1">
    <source>
        <dbReference type="EMBL" id="ADE15279.1"/>
    </source>
</evidence>
<evidence type="ECO:0000313" key="2">
    <source>
        <dbReference type="Proteomes" id="UP000001844"/>
    </source>
</evidence>
<keyword evidence="2" id="KW-1185">Reference proteome</keyword>
<dbReference type="RefSeq" id="WP_013033143.1">
    <property type="nucleotide sequence ID" value="NC_013960.1"/>
</dbReference>
<dbReference type="Proteomes" id="UP000001844">
    <property type="component" value="Chromosome"/>
</dbReference>
<dbReference type="STRING" id="472759.Nhal_2182"/>
<accession>D5C556</accession>
<organism evidence="1 2">
    <name type="scientific">Nitrosococcus halophilus (strain Nc4)</name>
    <dbReference type="NCBI Taxonomy" id="472759"/>
    <lineage>
        <taxon>Bacteria</taxon>
        <taxon>Pseudomonadati</taxon>
        <taxon>Pseudomonadota</taxon>
        <taxon>Gammaproteobacteria</taxon>
        <taxon>Chromatiales</taxon>
        <taxon>Chromatiaceae</taxon>
        <taxon>Nitrosococcus</taxon>
    </lineage>
</organism>
<dbReference type="EMBL" id="CP001798">
    <property type="protein sequence ID" value="ADE15279.1"/>
    <property type="molecule type" value="Genomic_DNA"/>
</dbReference>
<protein>
    <submittedName>
        <fullName evidence="1">Uncharacterized protein</fullName>
    </submittedName>
</protein>
<proteinExistence type="predicted"/>
<dbReference type="HOGENOM" id="CLU_2845362_0_0_6"/>
<gene>
    <name evidence="1" type="ordered locus">Nhal_2182</name>
</gene>
<sequence>MFHQQTDLGDTPCFLLTDGLHWGGSRVIRVWSYRWPVEIFHEFCKFYQRDPQPHPRTGTTALEKR</sequence>